<sequence length="102" mass="10931">MTKVKCNFKSPCLRCTNKGLECVYDTAGAARGPATSARKSHAIDEQPSKSVELVFPTPIMTGGDVSSAVHNLYTSGEVTEPDEAQVDVDWNTLDFLGPNILS</sequence>
<comment type="caution">
    <text evidence="3">The sequence shown here is derived from an EMBL/GenBank/DDBJ whole genome shotgun (WGS) entry which is preliminary data.</text>
</comment>
<feature type="domain" description="Zn(2)-C6 fungal-type" evidence="2">
    <location>
        <begin position="3"/>
        <end position="26"/>
    </location>
</feature>
<evidence type="ECO:0000259" key="2">
    <source>
        <dbReference type="Pfam" id="PF00172"/>
    </source>
</evidence>
<gene>
    <name evidence="3" type="ORF">SCAR479_05616</name>
</gene>
<protein>
    <recommendedName>
        <fullName evidence="2">Zn(2)-C6 fungal-type domain-containing protein</fullName>
    </recommendedName>
</protein>
<dbReference type="Pfam" id="PF00172">
    <property type="entry name" value="Zn_clus"/>
    <property type="match status" value="1"/>
</dbReference>
<name>A0ABR2XUS7_9PEZI</name>
<evidence type="ECO:0000256" key="1">
    <source>
        <dbReference type="ARBA" id="ARBA00023242"/>
    </source>
</evidence>
<accession>A0ABR2XUS7</accession>
<dbReference type="SUPFAM" id="SSF57701">
    <property type="entry name" value="Zn2/Cys6 DNA-binding domain"/>
    <property type="match status" value="1"/>
</dbReference>
<dbReference type="Proteomes" id="UP001465668">
    <property type="component" value="Unassembled WGS sequence"/>
</dbReference>
<keyword evidence="1" id="KW-0539">Nucleus</keyword>
<dbReference type="InterPro" id="IPR001138">
    <property type="entry name" value="Zn2Cys6_DnaBD"/>
</dbReference>
<evidence type="ECO:0000313" key="4">
    <source>
        <dbReference type="Proteomes" id="UP001465668"/>
    </source>
</evidence>
<keyword evidence="4" id="KW-1185">Reference proteome</keyword>
<dbReference type="Gene3D" id="4.10.240.10">
    <property type="entry name" value="Zn(2)-C6 fungal-type DNA-binding domain"/>
    <property type="match status" value="1"/>
</dbReference>
<dbReference type="EMBL" id="JARVKM010000020">
    <property type="protein sequence ID" value="KAK9777568.1"/>
    <property type="molecule type" value="Genomic_DNA"/>
</dbReference>
<evidence type="ECO:0000313" key="3">
    <source>
        <dbReference type="EMBL" id="KAK9777568.1"/>
    </source>
</evidence>
<proteinExistence type="predicted"/>
<reference evidence="3 4" key="1">
    <citation type="submission" date="2024-02" db="EMBL/GenBank/DDBJ databases">
        <title>First draft genome assembly of two strains of Seiridium cardinale.</title>
        <authorList>
            <person name="Emiliani G."/>
            <person name="Scali E."/>
        </authorList>
    </citation>
    <scope>NUCLEOTIDE SEQUENCE [LARGE SCALE GENOMIC DNA]</scope>
    <source>
        <strain evidence="3 4">BM-138-000479</strain>
    </source>
</reference>
<dbReference type="CDD" id="cd00067">
    <property type="entry name" value="GAL4"/>
    <property type="match status" value="1"/>
</dbReference>
<organism evidence="3 4">
    <name type="scientific">Seiridium cardinale</name>
    <dbReference type="NCBI Taxonomy" id="138064"/>
    <lineage>
        <taxon>Eukaryota</taxon>
        <taxon>Fungi</taxon>
        <taxon>Dikarya</taxon>
        <taxon>Ascomycota</taxon>
        <taxon>Pezizomycotina</taxon>
        <taxon>Sordariomycetes</taxon>
        <taxon>Xylariomycetidae</taxon>
        <taxon>Amphisphaeriales</taxon>
        <taxon>Sporocadaceae</taxon>
        <taxon>Seiridium</taxon>
    </lineage>
</organism>
<dbReference type="InterPro" id="IPR036864">
    <property type="entry name" value="Zn2-C6_fun-type_DNA-bd_sf"/>
</dbReference>